<name>A0A9N9D3S3_FUNMO</name>
<keyword evidence="1" id="KW-0472">Membrane</keyword>
<feature type="transmembrane region" description="Helical" evidence="1">
    <location>
        <begin position="48"/>
        <end position="65"/>
    </location>
</feature>
<accession>A0A9N9D3S3</accession>
<organism evidence="2 3">
    <name type="scientific">Funneliformis mosseae</name>
    <name type="common">Endomycorrhizal fungus</name>
    <name type="synonym">Glomus mosseae</name>
    <dbReference type="NCBI Taxonomy" id="27381"/>
    <lineage>
        <taxon>Eukaryota</taxon>
        <taxon>Fungi</taxon>
        <taxon>Fungi incertae sedis</taxon>
        <taxon>Mucoromycota</taxon>
        <taxon>Glomeromycotina</taxon>
        <taxon>Glomeromycetes</taxon>
        <taxon>Glomerales</taxon>
        <taxon>Glomeraceae</taxon>
        <taxon>Funneliformis</taxon>
    </lineage>
</organism>
<keyword evidence="1" id="KW-0812">Transmembrane</keyword>
<proteinExistence type="predicted"/>
<comment type="caution">
    <text evidence="2">The sequence shown here is derived from an EMBL/GenBank/DDBJ whole genome shotgun (WGS) entry which is preliminary data.</text>
</comment>
<dbReference type="AlphaFoldDB" id="A0A9N9D3S3"/>
<gene>
    <name evidence="2" type="ORF">FMOSSE_LOCUS10003</name>
</gene>
<protein>
    <submittedName>
        <fullName evidence="2">15260_t:CDS:1</fullName>
    </submittedName>
</protein>
<feature type="transmembrane region" description="Helical" evidence="1">
    <location>
        <begin position="7"/>
        <end position="28"/>
    </location>
</feature>
<evidence type="ECO:0000256" key="1">
    <source>
        <dbReference type="SAM" id="Phobius"/>
    </source>
</evidence>
<sequence>MHVTYQIQLVLVHAQIITTLILAITIWMVEAKHAHIKIVAYGAEIKELWNNFFIAYSILQFYILLIRSESHLLMGIVYVGNGCEWLAFFLKIYSWCPDDPLNEISNEVLLLITREKRAY</sequence>
<keyword evidence="1" id="KW-1133">Transmembrane helix</keyword>
<dbReference type="Proteomes" id="UP000789375">
    <property type="component" value="Unassembled WGS sequence"/>
</dbReference>
<reference evidence="2" key="1">
    <citation type="submission" date="2021-06" db="EMBL/GenBank/DDBJ databases">
        <authorList>
            <person name="Kallberg Y."/>
            <person name="Tangrot J."/>
            <person name="Rosling A."/>
        </authorList>
    </citation>
    <scope>NUCLEOTIDE SEQUENCE</scope>
    <source>
        <strain evidence="2">87-6 pot B 2015</strain>
    </source>
</reference>
<keyword evidence="3" id="KW-1185">Reference proteome</keyword>
<evidence type="ECO:0000313" key="3">
    <source>
        <dbReference type="Proteomes" id="UP000789375"/>
    </source>
</evidence>
<evidence type="ECO:0000313" key="2">
    <source>
        <dbReference type="EMBL" id="CAG8621357.1"/>
    </source>
</evidence>
<dbReference type="EMBL" id="CAJVPP010003130">
    <property type="protein sequence ID" value="CAG8621357.1"/>
    <property type="molecule type" value="Genomic_DNA"/>
</dbReference>